<dbReference type="Gene3D" id="2.60.320.10">
    <property type="entry name" value="N-utilization substance G protein NusG, insert domain"/>
    <property type="match status" value="1"/>
</dbReference>
<dbReference type="InterPro" id="IPR038690">
    <property type="entry name" value="NusG_2_sf"/>
</dbReference>
<name>A0A9D5R8L5_9FIRM</name>
<sequence>MRASHWILFLSSIFLLCTIAIGISKFASPQSAQAEIYQEGILMQTIDLSSVTEPEKITLTSKLGENIILIEHGQISMYSSTCPDQLCVHQGIIKNGIYPIVCLPNQVVIQIKSSNTASPDAVSR</sequence>
<evidence type="ECO:0000313" key="1">
    <source>
        <dbReference type="EMBL" id="MBE5040092.1"/>
    </source>
</evidence>
<organism evidence="1 2">
    <name type="scientific">Ructibacterium gallinarum</name>
    <dbReference type="NCBI Taxonomy" id="2779355"/>
    <lineage>
        <taxon>Bacteria</taxon>
        <taxon>Bacillati</taxon>
        <taxon>Bacillota</taxon>
        <taxon>Clostridia</taxon>
        <taxon>Eubacteriales</taxon>
        <taxon>Oscillospiraceae</taxon>
        <taxon>Ructibacterium</taxon>
    </lineage>
</organism>
<dbReference type="EMBL" id="JADCKB010000011">
    <property type="protein sequence ID" value="MBE5040092.1"/>
    <property type="molecule type" value="Genomic_DNA"/>
</dbReference>
<dbReference type="Pfam" id="PF07009">
    <property type="entry name" value="NusG_II"/>
    <property type="match status" value="1"/>
</dbReference>
<proteinExistence type="predicted"/>
<comment type="caution">
    <text evidence="1">The sequence shown here is derived from an EMBL/GenBank/DDBJ whole genome shotgun (WGS) entry which is preliminary data.</text>
</comment>
<dbReference type="Proteomes" id="UP000806542">
    <property type="component" value="Unassembled WGS sequence"/>
</dbReference>
<evidence type="ECO:0000313" key="2">
    <source>
        <dbReference type="Proteomes" id="UP000806542"/>
    </source>
</evidence>
<protein>
    <submittedName>
        <fullName evidence="1">NusG domain II-containing protein</fullName>
    </submittedName>
</protein>
<reference evidence="1" key="1">
    <citation type="submission" date="2020-10" db="EMBL/GenBank/DDBJ databases">
        <title>ChiBAC.</title>
        <authorList>
            <person name="Zenner C."/>
            <person name="Hitch T.C.A."/>
            <person name="Clavel T."/>
        </authorList>
    </citation>
    <scope>NUCLEOTIDE SEQUENCE</scope>
    <source>
        <strain evidence="1">DSM 107454</strain>
    </source>
</reference>
<dbReference type="RefSeq" id="WP_226392642.1">
    <property type="nucleotide sequence ID" value="NZ_JADCKB010000011.1"/>
</dbReference>
<dbReference type="AlphaFoldDB" id="A0A9D5R8L5"/>
<accession>A0A9D5R8L5</accession>
<gene>
    <name evidence="1" type="ORF">INF28_06420</name>
</gene>
<keyword evidence="2" id="KW-1185">Reference proteome</keyword>